<feature type="transmembrane region" description="Helical" evidence="7">
    <location>
        <begin position="183"/>
        <end position="205"/>
    </location>
</feature>
<keyword evidence="6 7" id="KW-0472">Membrane</keyword>
<accession>A0ABV2EEN9</accession>
<comment type="subcellular location">
    <subcellularLocation>
        <location evidence="1">Membrane</location>
        <topology evidence="1">Multi-pass membrane protein</topology>
    </subcellularLocation>
</comment>
<dbReference type="RefSeq" id="WP_269628558.1">
    <property type="nucleotide sequence ID" value="NZ_JBEPLU010000001.1"/>
</dbReference>
<feature type="transmembrane region" description="Helical" evidence="7">
    <location>
        <begin position="32"/>
        <end position="50"/>
    </location>
</feature>
<evidence type="ECO:0000256" key="7">
    <source>
        <dbReference type="SAM" id="Phobius"/>
    </source>
</evidence>
<dbReference type="NCBIfam" id="NF007950">
    <property type="entry name" value="PRK10669.1"/>
    <property type="match status" value="1"/>
</dbReference>
<name>A0ABV2EEN9_9CAUL</name>
<dbReference type="PROSITE" id="PS51201">
    <property type="entry name" value="RCK_N"/>
    <property type="match status" value="1"/>
</dbReference>
<organism evidence="9 10">
    <name type="scientific">Phenylobacterium koreense</name>
    <dbReference type="NCBI Taxonomy" id="266125"/>
    <lineage>
        <taxon>Bacteria</taxon>
        <taxon>Pseudomonadati</taxon>
        <taxon>Pseudomonadota</taxon>
        <taxon>Alphaproteobacteria</taxon>
        <taxon>Caulobacterales</taxon>
        <taxon>Caulobacteraceae</taxon>
        <taxon>Phenylobacterium</taxon>
    </lineage>
</organism>
<evidence type="ECO:0000256" key="4">
    <source>
        <dbReference type="ARBA" id="ARBA00022692"/>
    </source>
</evidence>
<feature type="transmembrane region" description="Helical" evidence="7">
    <location>
        <begin position="115"/>
        <end position="136"/>
    </location>
</feature>
<evidence type="ECO:0000256" key="5">
    <source>
        <dbReference type="ARBA" id="ARBA00022989"/>
    </source>
</evidence>
<comment type="caution">
    <text evidence="9">The sequence shown here is derived from an EMBL/GenBank/DDBJ whole genome shotgun (WGS) entry which is preliminary data.</text>
</comment>
<sequence>MHHTPLIAMIAAGFASALLLGMLASRLRLSPIVGYLAAGVLVGPYTPGFVGDAEVAAELAEIGVILLMFGVGLHFSYRDLIAVRKIALPGALVQILVATLLGMGLAWWLGWSPAAGLVFGLALSVASTVVLLRALTERQLLDTRSGHIAIGWLIVEDIAMVFALVLLPILAGALSGDTGGPGPLILSLGLTLAKLVAFGVLMIVVGRRLIPWLLARVVRTGSSELFTLSILAAGISIAYGASALFGVSFALGAFFAGMILKESELSHRAAADTLPLRDAFAVLFFVSVGMLFDPAVLVEQPLAVLATALIIIVGKSIAAFAIVKAFRKPTDTAVLISASLAQIGEFSFILVTLGLSLGLLPPAGRDLVLAGAVISIILNPLVFLFGDRARARRAAALAREVEAEREHQPYRTTASDHVIVVGYGRVGRLVVERMKETGRVCVVIEDSLERVEELRTSGFDAVLGNATRAAVLAAAGIGRAKNLIVTVPNSLEAGEIIARGRNANPSLRIVGRAQSDREIQHLQERGADRVIMGEREIARLMSLEV</sequence>
<dbReference type="InterPro" id="IPR006153">
    <property type="entry name" value="Cation/H_exchanger_TM"/>
</dbReference>
<gene>
    <name evidence="9" type="ORF">ABID41_000591</name>
</gene>
<dbReference type="Pfam" id="PF00999">
    <property type="entry name" value="Na_H_Exchanger"/>
    <property type="match status" value="1"/>
</dbReference>
<dbReference type="Gene3D" id="3.40.50.720">
    <property type="entry name" value="NAD(P)-binding Rossmann-like Domain"/>
    <property type="match status" value="1"/>
</dbReference>
<keyword evidence="4 7" id="KW-0812">Transmembrane</keyword>
<evidence type="ECO:0000256" key="1">
    <source>
        <dbReference type="ARBA" id="ARBA00004141"/>
    </source>
</evidence>
<feature type="transmembrane region" description="Helical" evidence="7">
    <location>
        <begin position="367"/>
        <end position="385"/>
    </location>
</feature>
<dbReference type="Proteomes" id="UP001549110">
    <property type="component" value="Unassembled WGS sequence"/>
</dbReference>
<proteinExistence type="inferred from homology"/>
<protein>
    <submittedName>
        <fullName evidence="9">CPA2 family monovalent cation:H+ antiporter-2</fullName>
    </submittedName>
</protein>
<evidence type="ECO:0000256" key="3">
    <source>
        <dbReference type="ARBA" id="ARBA00022448"/>
    </source>
</evidence>
<feature type="transmembrane region" description="Helical" evidence="7">
    <location>
        <begin position="87"/>
        <end position="109"/>
    </location>
</feature>
<evidence type="ECO:0000256" key="6">
    <source>
        <dbReference type="ARBA" id="ARBA00023136"/>
    </source>
</evidence>
<reference evidence="9 10" key="1">
    <citation type="submission" date="2024-06" db="EMBL/GenBank/DDBJ databases">
        <title>Genomic Encyclopedia of Type Strains, Phase IV (KMG-IV): sequencing the most valuable type-strain genomes for metagenomic binning, comparative biology and taxonomic classification.</title>
        <authorList>
            <person name="Goeker M."/>
        </authorList>
    </citation>
    <scope>NUCLEOTIDE SEQUENCE [LARGE SCALE GENOMIC DNA]</scope>
    <source>
        <strain evidence="9 10">DSM 17809</strain>
    </source>
</reference>
<evidence type="ECO:0000259" key="8">
    <source>
        <dbReference type="PROSITE" id="PS51201"/>
    </source>
</evidence>
<comment type="similarity">
    <text evidence="2">Belongs to the monovalent cation:proton antiporter 2 (CPA2) transporter (TC 2.A.37) family.</text>
</comment>
<feature type="transmembrane region" description="Helical" evidence="7">
    <location>
        <begin position="148"/>
        <end position="171"/>
    </location>
</feature>
<feature type="transmembrane region" description="Helical" evidence="7">
    <location>
        <begin position="303"/>
        <end position="323"/>
    </location>
</feature>
<dbReference type="SUPFAM" id="SSF51735">
    <property type="entry name" value="NAD(P)-binding Rossmann-fold domains"/>
    <property type="match status" value="1"/>
</dbReference>
<feature type="transmembrane region" description="Helical" evidence="7">
    <location>
        <begin position="56"/>
        <end position="75"/>
    </location>
</feature>
<evidence type="ECO:0000313" key="10">
    <source>
        <dbReference type="Proteomes" id="UP001549110"/>
    </source>
</evidence>
<dbReference type="InterPro" id="IPR038770">
    <property type="entry name" value="Na+/solute_symporter_sf"/>
</dbReference>
<feature type="transmembrane region" description="Helical" evidence="7">
    <location>
        <begin position="335"/>
        <end position="355"/>
    </location>
</feature>
<keyword evidence="10" id="KW-1185">Reference proteome</keyword>
<dbReference type="PANTHER" id="PTHR42751">
    <property type="entry name" value="SODIUM/HYDROGEN EXCHANGER FAMILY/TRKA DOMAIN PROTEIN"/>
    <property type="match status" value="1"/>
</dbReference>
<feature type="transmembrane region" description="Helical" evidence="7">
    <location>
        <begin position="6"/>
        <end position="25"/>
    </location>
</feature>
<dbReference type="Gene3D" id="1.20.1530.20">
    <property type="match status" value="1"/>
</dbReference>
<keyword evidence="3" id="KW-0813">Transport</keyword>
<dbReference type="EMBL" id="JBEPLU010000001">
    <property type="protein sequence ID" value="MET3525496.1"/>
    <property type="molecule type" value="Genomic_DNA"/>
</dbReference>
<dbReference type="PANTHER" id="PTHR42751:SF1">
    <property type="entry name" value="CATION_PROTON ANTIPORTER YBAL-RELATED"/>
    <property type="match status" value="1"/>
</dbReference>
<dbReference type="InterPro" id="IPR036291">
    <property type="entry name" value="NAD(P)-bd_dom_sf"/>
</dbReference>
<dbReference type="InterPro" id="IPR003148">
    <property type="entry name" value="RCK_N"/>
</dbReference>
<dbReference type="Pfam" id="PF02254">
    <property type="entry name" value="TrkA_N"/>
    <property type="match status" value="1"/>
</dbReference>
<evidence type="ECO:0000256" key="2">
    <source>
        <dbReference type="ARBA" id="ARBA00005551"/>
    </source>
</evidence>
<keyword evidence="5 7" id="KW-1133">Transmembrane helix</keyword>
<evidence type="ECO:0000313" key="9">
    <source>
        <dbReference type="EMBL" id="MET3525496.1"/>
    </source>
</evidence>
<feature type="domain" description="RCK N-terminal" evidence="8">
    <location>
        <begin position="415"/>
        <end position="532"/>
    </location>
</feature>